<feature type="compositionally biased region" description="Basic and acidic residues" evidence="2">
    <location>
        <begin position="333"/>
        <end position="367"/>
    </location>
</feature>
<evidence type="ECO:0000313" key="3">
    <source>
        <dbReference type="EMBL" id="TKR58858.1"/>
    </source>
</evidence>
<protein>
    <submittedName>
        <fullName evidence="3">Uncharacterized protein</fullName>
    </submittedName>
</protein>
<accession>A0A4U5LS65</accession>
<proteinExistence type="predicted"/>
<feature type="coiled-coil region" evidence="1">
    <location>
        <begin position="44"/>
        <end position="164"/>
    </location>
</feature>
<dbReference type="Proteomes" id="UP000298663">
    <property type="component" value="Unassembled WGS sequence"/>
</dbReference>
<feature type="coiled-coil region" evidence="1">
    <location>
        <begin position="406"/>
        <end position="556"/>
    </location>
</feature>
<dbReference type="AlphaFoldDB" id="A0A4U5LS65"/>
<evidence type="ECO:0000313" key="4">
    <source>
        <dbReference type="Proteomes" id="UP000298663"/>
    </source>
</evidence>
<dbReference type="EMBL" id="AZBU02000013">
    <property type="protein sequence ID" value="TKR58858.1"/>
    <property type="molecule type" value="Genomic_DNA"/>
</dbReference>
<keyword evidence="4" id="KW-1185">Reference proteome</keyword>
<feature type="compositionally biased region" description="Low complexity" evidence="2">
    <location>
        <begin position="373"/>
        <end position="391"/>
    </location>
</feature>
<sequence>MDRKAVESLKEKDLFVHIGDAELKAAFPAENPAIAGLYDEITRKQKHLSKLKILSEKIAEREERADFAGLKINTEQLKARLQAITTENEDNKNELKIKGLDLEKARKDLEAKKKRNAEQKDRLKMLQSVVDKKDKERLEIAGKKDDYEAERATLEAILSDKELALEDLKNCLTADRRTIRDLEAYFKKLTKRVFDKQQEFDKIRIGKLPLNSFSVGKSSLKPQAIVPKPSTKAVEEARKRNLELSAKLDKQLEETSEQASFLEEKWFQLQDQLSDVQNALAFEQAKVNEKNMKRHRIHVAETLGRLEPKPTMYKRYLSAQSIDKKSATARTDQLSKRKDVELKEAKMANEKMDKEIESLKFQIEEARKKRGHPSSPSSGASSTRSHLSLPRLPLSEAEKKTQKLLDEHTQEALRELKKEKQEIENKIAIASTEVQHIEKEIHQMHVKIRKANEYRQDLEKKTQRLEEDLKVEEGKKWDSTEKSREENVAQVEAKMAELEQLLTKREELGKEKSKLLQELDQAKIDENNARNRHKTIKSIKENCVEDAKEYKTLKEKHTSCVQKVDESRQALETVLRLQKAANHQNRTAKDSLTAIRPYFDEYVEYESLKREKKLLNEELKKSRSLCNLSRLNLG</sequence>
<comment type="caution">
    <text evidence="3">The sequence shown here is derived from an EMBL/GenBank/DDBJ whole genome shotgun (WGS) entry which is preliminary data.</text>
</comment>
<organism evidence="3 4">
    <name type="scientific">Steinernema carpocapsae</name>
    <name type="common">Entomopathogenic nematode</name>
    <dbReference type="NCBI Taxonomy" id="34508"/>
    <lineage>
        <taxon>Eukaryota</taxon>
        <taxon>Metazoa</taxon>
        <taxon>Ecdysozoa</taxon>
        <taxon>Nematoda</taxon>
        <taxon>Chromadorea</taxon>
        <taxon>Rhabditida</taxon>
        <taxon>Tylenchina</taxon>
        <taxon>Panagrolaimomorpha</taxon>
        <taxon>Strongyloidoidea</taxon>
        <taxon>Steinernematidae</taxon>
        <taxon>Steinernema</taxon>
    </lineage>
</organism>
<reference evidence="3 4" key="2">
    <citation type="journal article" date="2019" name="G3 (Bethesda)">
        <title>Hybrid Assembly of the Genome of the Entomopathogenic Nematode Steinernema carpocapsae Identifies the X-Chromosome.</title>
        <authorList>
            <person name="Serra L."/>
            <person name="Macchietto M."/>
            <person name="Macias-Munoz A."/>
            <person name="McGill C.J."/>
            <person name="Rodriguez I.M."/>
            <person name="Rodriguez B."/>
            <person name="Murad R."/>
            <person name="Mortazavi A."/>
        </authorList>
    </citation>
    <scope>NUCLEOTIDE SEQUENCE [LARGE SCALE GENOMIC DNA]</scope>
    <source>
        <strain evidence="3 4">ALL</strain>
    </source>
</reference>
<name>A0A4U5LS65_STECR</name>
<dbReference type="OrthoDB" id="5803266at2759"/>
<reference evidence="3 4" key="1">
    <citation type="journal article" date="2015" name="Genome Biol.">
        <title>Comparative genomics of Steinernema reveals deeply conserved gene regulatory networks.</title>
        <authorList>
            <person name="Dillman A.R."/>
            <person name="Macchietto M."/>
            <person name="Porter C.F."/>
            <person name="Rogers A."/>
            <person name="Williams B."/>
            <person name="Antoshechkin I."/>
            <person name="Lee M.M."/>
            <person name="Goodwin Z."/>
            <person name="Lu X."/>
            <person name="Lewis E.E."/>
            <person name="Goodrich-Blair H."/>
            <person name="Stock S.P."/>
            <person name="Adams B.J."/>
            <person name="Sternberg P.W."/>
            <person name="Mortazavi A."/>
        </authorList>
    </citation>
    <scope>NUCLEOTIDE SEQUENCE [LARGE SCALE GENOMIC DNA]</scope>
    <source>
        <strain evidence="3 4">ALL</strain>
    </source>
</reference>
<feature type="region of interest" description="Disordered" evidence="2">
    <location>
        <begin position="322"/>
        <end position="391"/>
    </location>
</feature>
<dbReference type="STRING" id="34508.A0A4U5LS65"/>
<gene>
    <name evidence="3" type="ORF">L596_030247</name>
</gene>
<evidence type="ECO:0000256" key="2">
    <source>
        <dbReference type="SAM" id="MobiDB-lite"/>
    </source>
</evidence>
<feature type="coiled-coil region" evidence="1">
    <location>
        <begin position="234"/>
        <end position="265"/>
    </location>
</feature>
<keyword evidence="1" id="KW-0175">Coiled coil</keyword>
<evidence type="ECO:0000256" key="1">
    <source>
        <dbReference type="SAM" id="Coils"/>
    </source>
</evidence>